<sequence length="264" mass="29094">MGGRYFCDTRLFCGRPEITYQADQRGRSISREGTTALWLSAKLCGGFHREPCATGGGGVSSPRRNGPCPGTAPSIPGCPRPQTPGCPMMDPRRPRLCVLAARDDMSLEEEAERKAGWLLKLFFVGTAALVAFEFFPYMGETLLQQSISLLHVKDPLFKRMGASRLARYAVDDKRRMKVVEMGGAQDLLNMLKTAKDDKTRKQALKTLVALSHSDEAAEALHQADAIAIVSSTPNSVEYAEVEAYKSSLLKRFQELKHEIPSEIS</sequence>
<gene>
    <name evidence="3" type="ORF">MUK42_17272</name>
</gene>
<evidence type="ECO:0008006" key="5">
    <source>
        <dbReference type="Google" id="ProtNLM"/>
    </source>
</evidence>
<dbReference type="PANTHER" id="PTHR47673:SF1">
    <property type="entry name" value="ARM REPEAT SUPERFAMILY PROTEIN"/>
    <property type="match status" value="1"/>
</dbReference>
<dbReference type="InterPro" id="IPR016024">
    <property type="entry name" value="ARM-type_fold"/>
</dbReference>
<proteinExistence type="predicted"/>
<dbReference type="SUPFAM" id="SSF48371">
    <property type="entry name" value="ARM repeat"/>
    <property type="match status" value="1"/>
</dbReference>
<dbReference type="PANTHER" id="PTHR47673">
    <property type="entry name" value="ARM REPEAT SUPERFAMILY PROTEIN"/>
    <property type="match status" value="1"/>
</dbReference>
<accession>A0A9E7GYZ5</accession>
<reference evidence="3" key="1">
    <citation type="submission" date="2022-05" db="EMBL/GenBank/DDBJ databases">
        <title>The Musa troglodytarum L. genome provides insights into the mechanism of non-climacteric behaviour and enrichment of carotenoids.</title>
        <authorList>
            <person name="Wang J."/>
        </authorList>
    </citation>
    <scope>NUCLEOTIDE SEQUENCE</scope>
    <source>
        <tissue evidence="3">Leaf</tissue>
    </source>
</reference>
<dbReference type="InterPro" id="IPR011989">
    <property type="entry name" value="ARM-like"/>
</dbReference>
<organism evidence="3 4">
    <name type="scientific">Musa troglodytarum</name>
    <name type="common">fe'i banana</name>
    <dbReference type="NCBI Taxonomy" id="320322"/>
    <lineage>
        <taxon>Eukaryota</taxon>
        <taxon>Viridiplantae</taxon>
        <taxon>Streptophyta</taxon>
        <taxon>Embryophyta</taxon>
        <taxon>Tracheophyta</taxon>
        <taxon>Spermatophyta</taxon>
        <taxon>Magnoliopsida</taxon>
        <taxon>Liliopsida</taxon>
        <taxon>Zingiberales</taxon>
        <taxon>Musaceae</taxon>
        <taxon>Musa</taxon>
    </lineage>
</organism>
<keyword evidence="4" id="KW-1185">Reference proteome</keyword>
<dbReference type="Gene3D" id="1.25.10.10">
    <property type="entry name" value="Leucine-rich Repeat Variant"/>
    <property type="match status" value="1"/>
</dbReference>
<keyword evidence="2" id="KW-0812">Transmembrane</keyword>
<keyword evidence="2" id="KW-1133">Transmembrane helix</keyword>
<dbReference type="AlphaFoldDB" id="A0A9E7GYZ5"/>
<keyword evidence="2" id="KW-0472">Membrane</keyword>
<evidence type="ECO:0000313" key="3">
    <source>
        <dbReference type="EMBL" id="URE23725.1"/>
    </source>
</evidence>
<dbReference type="EMBL" id="CP097510">
    <property type="protein sequence ID" value="URE23725.1"/>
    <property type="molecule type" value="Genomic_DNA"/>
</dbReference>
<feature type="region of interest" description="Disordered" evidence="1">
    <location>
        <begin position="55"/>
        <end position="86"/>
    </location>
</feature>
<evidence type="ECO:0000256" key="1">
    <source>
        <dbReference type="SAM" id="MobiDB-lite"/>
    </source>
</evidence>
<protein>
    <recommendedName>
        <fullName evidence="5">ARM repeat superfamily protein</fullName>
    </recommendedName>
</protein>
<dbReference type="Proteomes" id="UP001055439">
    <property type="component" value="Chromosome 8"/>
</dbReference>
<dbReference type="OrthoDB" id="2017266at2759"/>
<name>A0A9E7GYZ5_9LILI</name>
<evidence type="ECO:0000313" key="4">
    <source>
        <dbReference type="Proteomes" id="UP001055439"/>
    </source>
</evidence>
<evidence type="ECO:0000256" key="2">
    <source>
        <dbReference type="SAM" id="Phobius"/>
    </source>
</evidence>
<feature type="transmembrane region" description="Helical" evidence="2">
    <location>
        <begin position="117"/>
        <end position="138"/>
    </location>
</feature>